<keyword evidence="4" id="KW-1185">Reference proteome</keyword>
<dbReference type="RefSeq" id="XP_030853708.1">
    <property type="nucleotide sequence ID" value="XM_030997848.1"/>
</dbReference>
<dbReference type="Pfam" id="PF06312">
    <property type="entry name" value="Neurexophilin"/>
    <property type="match status" value="1"/>
</dbReference>
<dbReference type="InterPro" id="IPR057106">
    <property type="entry name" value="NXPE4_C"/>
</dbReference>
<dbReference type="KEGG" id="spu:105441116"/>
<reference evidence="3" key="2">
    <citation type="submission" date="2021-01" db="UniProtKB">
        <authorList>
            <consortium name="EnsemblMetazoa"/>
        </authorList>
    </citation>
    <scope>IDENTIFICATION</scope>
</reference>
<dbReference type="InterPro" id="IPR014756">
    <property type="entry name" value="Ig_E-set"/>
</dbReference>
<dbReference type="OrthoDB" id="5950832at2759"/>
<evidence type="ECO:0000256" key="1">
    <source>
        <dbReference type="ARBA" id="ARBA00005431"/>
    </source>
</evidence>
<feature type="domain" description="NXPE C-terminal" evidence="2">
    <location>
        <begin position="256"/>
        <end position="483"/>
    </location>
</feature>
<comment type="similarity">
    <text evidence="1">Belongs to the NXPE family.</text>
</comment>
<dbReference type="InterPro" id="IPR026845">
    <property type="entry name" value="NXPH/NXPE"/>
</dbReference>
<dbReference type="PANTHER" id="PTHR16165">
    <property type="entry name" value="NXPE FAMILY MEMBER"/>
    <property type="match status" value="1"/>
</dbReference>
<evidence type="ECO:0000259" key="2">
    <source>
        <dbReference type="Pfam" id="PF24536"/>
    </source>
</evidence>
<proteinExistence type="inferred from homology"/>
<dbReference type="GeneID" id="105441116"/>
<dbReference type="Pfam" id="PF24536">
    <property type="entry name" value="NXPE4_C"/>
    <property type="match status" value="1"/>
</dbReference>
<name>A0A7M7PLK8_STRPU</name>
<dbReference type="PANTHER" id="PTHR16165:SF5">
    <property type="entry name" value="NXPE FAMILY MEMBER 3"/>
    <property type="match status" value="1"/>
</dbReference>
<dbReference type="SUPFAM" id="SSF81296">
    <property type="entry name" value="E set domains"/>
    <property type="match status" value="1"/>
</dbReference>
<dbReference type="InParanoid" id="A0A7M7PLK8"/>
<dbReference type="AlphaFoldDB" id="A0A7M7PLK8"/>
<dbReference type="Gene3D" id="2.60.40.10">
    <property type="entry name" value="Immunoglobulins"/>
    <property type="match status" value="1"/>
</dbReference>
<sequence>MTHPNFTTFQIFGTNKESFSKYLVCDKLGLIIQARNGHNESKTYGGDYFRAKIFTRNSTFQASSMSDGEVIDHGNGTYSAFFTLKWAGVVGIQVTLVHSSEANYVLRRLQKEEVIRSNFKGRFYSTDPKKAEETFCNMDLNMLNVTVPEKESCNFTDASTGSPWFCVKPHNFPCSNLVMDHQVGHSNENKISAIERLSFTWSDKKITGTENRFVVHHLPGKESIVHSGALDQLPPCRPMVHFGTPEVAGFYWGKYWHSADCNINAFNKLQASSILRNKTVYFFGDSTVRQLMEFYVKLFGLKTNPAPKKGDPWYVGRTIAKDSRNNIDFQFQFHGHPIGKRAWANISIIEYIANLIDRVKGGENTVLVLTLWAHFTTFPPWYYEARVDDILESVRRLQERSPRTLVVWKSANTREHHGLDHYLKCSDWTARNLDRRMRNKVLAYDNVGFMDAWDMTNAQLETDSVHPKGSHVENLSNKLLTYVLNHDAS</sequence>
<evidence type="ECO:0000313" key="3">
    <source>
        <dbReference type="EnsemblMetazoa" id="XP_030853708"/>
    </source>
</evidence>
<reference evidence="4" key="1">
    <citation type="submission" date="2015-02" db="EMBL/GenBank/DDBJ databases">
        <title>Genome sequencing for Strongylocentrotus purpuratus.</title>
        <authorList>
            <person name="Murali S."/>
            <person name="Liu Y."/>
            <person name="Vee V."/>
            <person name="English A."/>
            <person name="Wang M."/>
            <person name="Skinner E."/>
            <person name="Han Y."/>
            <person name="Muzny D.M."/>
            <person name="Worley K.C."/>
            <person name="Gibbs R.A."/>
        </authorList>
    </citation>
    <scope>NUCLEOTIDE SEQUENCE</scope>
</reference>
<dbReference type="EnsemblMetazoa" id="XM_030997848">
    <property type="protein sequence ID" value="XP_030853708"/>
    <property type="gene ID" value="LOC105441116"/>
</dbReference>
<dbReference type="OMA" id="YEENTEC"/>
<evidence type="ECO:0000313" key="4">
    <source>
        <dbReference type="Proteomes" id="UP000007110"/>
    </source>
</evidence>
<accession>A0A7M7PLK8</accession>
<protein>
    <recommendedName>
        <fullName evidence="2">NXPE C-terminal domain-containing protein</fullName>
    </recommendedName>
</protein>
<organism evidence="3 4">
    <name type="scientific">Strongylocentrotus purpuratus</name>
    <name type="common">Purple sea urchin</name>
    <dbReference type="NCBI Taxonomy" id="7668"/>
    <lineage>
        <taxon>Eukaryota</taxon>
        <taxon>Metazoa</taxon>
        <taxon>Echinodermata</taxon>
        <taxon>Eleutherozoa</taxon>
        <taxon>Echinozoa</taxon>
        <taxon>Echinoidea</taxon>
        <taxon>Euechinoidea</taxon>
        <taxon>Echinacea</taxon>
        <taxon>Camarodonta</taxon>
        <taxon>Echinidea</taxon>
        <taxon>Strongylocentrotidae</taxon>
        <taxon>Strongylocentrotus</taxon>
    </lineage>
</organism>
<dbReference type="InterPro" id="IPR013783">
    <property type="entry name" value="Ig-like_fold"/>
</dbReference>
<dbReference type="Proteomes" id="UP000007110">
    <property type="component" value="Unassembled WGS sequence"/>
</dbReference>